<evidence type="ECO:0000256" key="1">
    <source>
        <dbReference type="ARBA" id="ARBA00022441"/>
    </source>
</evidence>
<dbReference type="AlphaFoldDB" id="A0A9J7HXW0"/>
<feature type="compositionally biased region" description="Low complexity" evidence="3">
    <location>
        <begin position="19"/>
        <end position="37"/>
    </location>
</feature>
<evidence type="ECO:0000259" key="4">
    <source>
        <dbReference type="PROSITE" id="PS50097"/>
    </source>
</evidence>
<dbReference type="FunFam" id="1.25.40.420:FF:000001">
    <property type="entry name" value="Kelch-like family member 12"/>
    <property type="match status" value="1"/>
</dbReference>
<dbReference type="PIRSF" id="PIRSF037037">
    <property type="entry name" value="Kelch-like_protein_gigaxonin"/>
    <property type="match status" value="1"/>
</dbReference>
<dbReference type="GO" id="GO:0005737">
    <property type="term" value="C:cytoplasm"/>
    <property type="evidence" value="ECO:0000318"/>
    <property type="project" value="GO_Central"/>
</dbReference>
<dbReference type="SUPFAM" id="SSF54695">
    <property type="entry name" value="POZ domain"/>
    <property type="match status" value="1"/>
</dbReference>
<dbReference type="Pfam" id="PF07707">
    <property type="entry name" value="BACK"/>
    <property type="match status" value="1"/>
</dbReference>
<reference evidence="5" key="1">
    <citation type="journal article" date="2020" name="Nat. Ecol. Evol.">
        <title>Deeply conserved synteny resolves early events in vertebrate evolution.</title>
        <authorList>
            <person name="Simakov O."/>
            <person name="Marletaz F."/>
            <person name="Yue J.X."/>
            <person name="O'Connell B."/>
            <person name="Jenkins J."/>
            <person name="Brandt A."/>
            <person name="Calef R."/>
            <person name="Tung C.H."/>
            <person name="Huang T.K."/>
            <person name="Schmutz J."/>
            <person name="Satoh N."/>
            <person name="Yu J.K."/>
            <person name="Putnam N.H."/>
            <person name="Green R.E."/>
            <person name="Rokhsar D.S."/>
        </authorList>
    </citation>
    <scope>NUCLEOTIDE SEQUENCE [LARGE SCALE GENOMIC DNA]</scope>
    <source>
        <strain evidence="5">S238N-H82</strain>
    </source>
</reference>
<dbReference type="CDD" id="cd18468">
    <property type="entry name" value="BACK_KLHL29_KBTBD9"/>
    <property type="match status" value="1"/>
</dbReference>
<dbReference type="InterPro" id="IPR017096">
    <property type="entry name" value="BTB-kelch_protein"/>
</dbReference>
<evidence type="ECO:0000256" key="2">
    <source>
        <dbReference type="ARBA" id="ARBA00022737"/>
    </source>
</evidence>
<keyword evidence="5" id="KW-1185">Reference proteome</keyword>
<evidence type="ECO:0000256" key="3">
    <source>
        <dbReference type="SAM" id="MobiDB-lite"/>
    </source>
</evidence>
<organism evidence="5 6">
    <name type="scientific">Branchiostoma floridae</name>
    <name type="common">Florida lancelet</name>
    <name type="synonym">Amphioxus</name>
    <dbReference type="NCBI Taxonomy" id="7739"/>
    <lineage>
        <taxon>Eukaryota</taxon>
        <taxon>Metazoa</taxon>
        <taxon>Chordata</taxon>
        <taxon>Cephalochordata</taxon>
        <taxon>Leptocardii</taxon>
        <taxon>Amphioxiformes</taxon>
        <taxon>Branchiostomatidae</taxon>
        <taxon>Branchiostoma</taxon>
    </lineage>
</organism>
<dbReference type="OrthoDB" id="45365at2759"/>
<dbReference type="GeneID" id="118409266"/>
<accession>A0A9J7HXW0</accession>
<dbReference type="Pfam" id="PF01344">
    <property type="entry name" value="Kelch_1"/>
    <property type="match status" value="1"/>
</dbReference>
<dbReference type="GO" id="GO:1990756">
    <property type="term" value="F:ubiquitin-like ligase-substrate adaptor activity"/>
    <property type="evidence" value="ECO:0000318"/>
    <property type="project" value="GO_Central"/>
</dbReference>
<dbReference type="PROSITE" id="PS50097">
    <property type="entry name" value="BTB"/>
    <property type="match status" value="1"/>
</dbReference>
<dbReference type="InterPro" id="IPR015915">
    <property type="entry name" value="Kelch-typ_b-propeller"/>
</dbReference>
<dbReference type="SMART" id="SM00612">
    <property type="entry name" value="Kelch"/>
    <property type="match status" value="6"/>
</dbReference>
<name>A0A9J7HXW0_BRAFL</name>
<sequence>MATARHGFLNTKPRRRMFSRGSSRSGSPASSGGSQVPSPSPHHKIPPLPDNNSEFDYFDDTHSSEILSLLNEQRLQNEFTDVVVCVDKHEFPCHRAVLAASSPYFNAMFSIEMRESKQDKIMLEEVQPEGIKLLVDFAYTGRAKITKANAQALLEAACMFQYTKMRDACGTFLEKNLDPSNVLAIVNLADALCCRDLHRKSMRYALQKFSAVARQEEMLSLSKEEIVNYLSHDNLEAQHEEAVFEAATRWLRHDFKCRKAFAAEVLSAVRFPFLRPTYLLSAVEGDSIIQNDKSCRALVEEAKRFHLLQMEGRGLESPRTKPRSCVGSEVIFIVGSSDKVVSNLDDVRCYHPESKEWYILPNLPSKYVMRSVVALNDDVYVSGGMLNGLSTDEVWKYSSRTGIWNKDSPMRQARDAHGSAVVEGSIYVVGGEASGAILNSVERFDPLTNRWEDVPPLVKAVFGCSVAAHRGKLYVIGGVANNGSNMQSHLIQCYSPETRIWTSIESPLVDNKAAPTAVLNDNIYIIGGFSSSCTVYEPGTNNIQRVADMHVPRALHGSAVEGNKVYAIGGLPDVGKPPHDTMECYDPATDTWEIQAALPKAIIVHGCCTIRMNIATLEDRKLPLKDGQSNSQQNT</sequence>
<dbReference type="Pfam" id="PF00651">
    <property type="entry name" value="BTB"/>
    <property type="match status" value="1"/>
</dbReference>
<keyword evidence="1" id="KW-0880">Kelch repeat</keyword>
<dbReference type="Gene3D" id="2.120.10.80">
    <property type="entry name" value="Kelch-type beta propeller"/>
    <property type="match status" value="2"/>
</dbReference>
<dbReference type="Gene3D" id="1.25.40.420">
    <property type="match status" value="1"/>
</dbReference>
<dbReference type="SUPFAM" id="SSF117281">
    <property type="entry name" value="Kelch motif"/>
    <property type="match status" value="1"/>
</dbReference>
<reference evidence="6" key="2">
    <citation type="submission" date="2025-08" db="UniProtKB">
        <authorList>
            <consortium name="RefSeq"/>
        </authorList>
    </citation>
    <scope>IDENTIFICATION</scope>
    <source>
        <strain evidence="6">S238N-H82</strain>
        <tissue evidence="6">Testes</tissue>
    </source>
</reference>
<protein>
    <submittedName>
        <fullName evidence="6">Kelch-like protein 29 isoform X1</fullName>
    </submittedName>
</protein>
<dbReference type="GO" id="GO:0043161">
    <property type="term" value="P:proteasome-mediated ubiquitin-dependent protein catabolic process"/>
    <property type="evidence" value="ECO:0000318"/>
    <property type="project" value="GO_Central"/>
</dbReference>
<dbReference type="InterPro" id="IPR011333">
    <property type="entry name" value="SKP1/BTB/POZ_sf"/>
</dbReference>
<dbReference type="SMART" id="SM00875">
    <property type="entry name" value="BACK"/>
    <property type="match status" value="1"/>
</dbReference>
<evidence type="ECO:0000313" key="6">
    <source>
        <dbReference type="RefSeq" id="XP_035666047.1"/>
    </source>
</evidence>
<dbReference type="Pfam" id="PF24681">
    <property type="entry name" value="Kelch_KLHDC2_KLHL20_DRC7"/>
    <property type="match status" value="1"/>
</dbReference>
<dbReference type="RefSeq" id="XP_035666047.1">
    <property type="nucleotide sequence ID" value="XM_035810154.1"/>
</dbReference>
<dbReference type="PANTHER" id="PTHR45632:SF5">
    <property type="entry name" value="KELCH-LIKE PROTEIN 22"/>
    <property type="match status" value="1"/>
</dbReference>
<dbReference type="Gene3D" id="3.30.710.10">
    <property type="entry name" value="Potassium Channel Kv1.1, Chain A"/>
    <property type="match status" value="1"/>
</dbReference>
<proteinExistence type="predicted"/>
<keyword evidence="2" id="KW-0677">Repeat</keyword>
<dbReference type="GO" id="GO:0031463">
    <property type="term" value="C:Cul3-RING ubiquitin ligase complex"/>
    <property type="evidence" value="ECO:0000318"/>
    <property type="project" value="GO_Central"/>
</dbReference>
<dbReference type="InterPro" id="IPR000210">
    <property type="entry name" value="BTB/POZ_dom"/>
</dbReference>
<dbReference type="InterPro" id="IPR011705">
    <property type="entry name" value="BACK"/>
</dbReference>
<dbReference type="KEGG" id="bfo:118409266"/>
<dbReference type="OMA" id="SHSYGMN"/>
<dbReference type="SMART" id="SM00225">
    <property type="entry name" value="BTB"/>
    <property type="match status" value="1"/>
</dbReference>
<dbReference type="InterPro" id="IPR006652">
    <property type="entry name" value="Kelch_1"/>
</dbReference>
<gene>
    <name evidence="6" type="primary">LOC118409266</name>
</gene>
<dbReference type="PANTHER" id="PTHR45632">
    <property type="entry name" value="LD33804P"/>
    <property type="match status" value="1"/>
</dbReference>
<dbReference type="Proteomes" id="UP000001554">
    <property type="component" value="Chromosome 2"/>
</dbReference>
<feature type="domain" description="BTB" evidence="4">
    <location>
        <begin position="80"/>
        <end position="147"/>
    </location>
</feature>
<feature type="region of interest" description="Disordered" evidence="3">
    <location>
        <begin position="1"/>
        <end position="53"/>
    </location>
</feature>
<evidence type="ECO:0000313" key="5">
    <source>
        <dbReference type="Proteomes" id="UP000001554"/>
    </source>
</evidence>